<gene>
    <name evidence="3" type="ORF">GGR38_002302</name>
</gene>
<feature type="domain" description="GST C-terminal" evidence="2">
    <location>
        <begin position="101"/>
        <end position="224"/>
    </location>
</feature>
<dbReference type="GO" id="GO:0004364">
    <property type="term" value="F:glutathione transferase activity"/>
    <property type="evidence" value="ECO:0007669"/>
    <property type="project" value="UniProtKB-EC"/>
</dbReference>
<dbReference type="CDD" id="cd00299">
    <property type="entry name" value="GST_C_family"/>
    <property type="match status" value="1"/>
</dbReference>
<comment type="caution">
    <text evidence="3">The sequence shown here is derived from an EMBL/GenBank/DDBJ whole genome shotgun (WGS) entry which is preliminary data.</text>
</comment>
<dbReference type="InterPro" id="IPR050983">
    <property type="entry name" value="GST_Omega/HSP26"/>
</dbReference>
<dbReference type="Proteomes" id="UP000548867">
    <property type="component" value="Unassembled WGS sequence"/>
</dbReference>
<dbReference type="Pfam" id="PF13410">
    <property type="entry name" value="GST_C_2"/>
    <property type="match status" value="1"/>
</dbReference>
<dbReference type="SFLD" id="SFLDS00019">
    <property type="entry name" value="Glutathione_Transferase_(cytos"/>
    <property type="match status" value="1"/>
</dbReference>
<dbReference type="InterPro" id="IPR004045">
    <property type="entry name" value="Glutathione_S-Trfase_N"/>
</dbReference>
<dbReference type="InterPro" id="IPR036249">
    <property type="entry name" value="Thioredoxin-like_sf"/>
</dbReference>
<dbReference type="SUPFAM" id="SSF47616">
    <property type="entry name" value="GST C-terminal domain-like"/>
    <property type="match status" value="1"/>
</dbReference>
<dbReference type="Gene3D" id="1.20.1050.10">
    <property type="match status" value="1"/>
</dbReference>
<keyword evidence="4" id="KW-1185">Reference proteome</keyword>
<proteinExistence type="predicted"/>
<dbReference type="Pfam" id="PF13417">
    <property type="entry name" value="GST_N_3"/>
    <property type="match status" value="1"/>
</dbReference>
<sequence length="276" mass="31681">MMHTSGEQEPPSGVLRMYHIPGCPFSERVEILLSLKGLADRLAHHDIDISRPRPEWLLRKTRGTTALPALELENGETLKESMVILRYFDERFPEVRIARSDPYEHAVEQMLCATDGAFTGAGYRMILNRDPAQRDALKAEVDAQYARLDAFLRDYAPDGDYLFDRFGWAEVAFAPMFKRLWFLEYYEDYAVPQNLIRLLRWREACLNHPSVKAIHSHRELMTLYYDYAQGGGNGRIPEGRKVSSFTLDPPWDTRPMPPRDKWGHAAGDAELGLIPA</sequence>
<dbReference type="SUPFAM" id="SSF52833">
    <property type="entry name" value="Thioredoxin-like"/>
    <property type="match status" value="1"/>
</dbReference>
<dbReference type="PANTHER" id="PTHR43968">
    <property type="match status" value="1"/>
</dbReference>
<feature type="domain" description="GST N-terminal" evidence="1">
    <location>
        <begin position="13"/>
        <end position="96"/>
    </location>
</feature>
<evidence type="ECO:0000259" key="2">
    <source>
        <dbReference type="PROSITE" id="PS50405"/>
    </source>
</evidence>
<keyword evidence="3" id="KW-0808">Transferase</keyword>
<dbReference type="EMBL" id="JACIDX010000008">
    <property type="protein sequence ID" value="MBB3955348.1"/>
    <property type="molecule type" value="Genomic_DNA"/>
</dbReference>
<evidence type="ECO:0000259" key="1">
    <source>
        <dbReference type="PROSITE" id="PS50404"/>
    </source>
</evidence>
<evidence type="ECO:0000313" key="4">
    <source>
        <dbReference type="Proteomes" id="UP000548867"/>
    </source>
</evidence>
<dbReference type="PROSITE" id="PS50405">
    <property type="entry name" value="GST_CTER"/>
    <property type="match status" value="1"/>
</dbReference>
<dbReference type="AlphaFoldDB" id="A0A7W6G6I7"/>
<reference evidence="3 4" key="1">
    <citation type="submission" date="2020-08" db="EMBL/GenBank/DDBJ databases">
        <title>Genomic Encyclopedia of Type Strains, Phase IV (KMG-IV): sequencing the most valuable type-strain genomes for metagenomic binning, comparative biology and taxonomic classification.</title>
        <authorList>
            <person name="Goeker M."/>
        </authorList>
    </citation>
    <scope>NUCLEOTIDE SEQUENCE [LARGE SCALE GENOMIC DNA]</scope>
    <source>
        <strain evidence="3 4">DSM 27057</strain>
    </source>
</reference>
<dbReference type="RefSeq" id="WP_246404525.1">
    <property type="nucleotide sequence ID" value="NZ_JACIDX010000008.1"/>
</dbReference>
<dbReference type="GO" id="GO:0005737">
    <property type="term" value="C:cytoplasm"/>
    <property type="evidence" value="ECO:0007669"/>
    <property type="project" value="TreeGrafter"/>
</dbReference>
<dbReference type="InterPro" id="IPR036282">
    <property type="entry name" value="Glutathione-S-Trfase_C_sf"/>
</dbReference>
<dbReference type="EC" id="2.5.1.18" evidence="3"/>
<name>A0A7W6G6I7_9SPHN</name>
<dbReference type="PANTHER" id="PTHR43968:SF6">
    <property type="entry name" value="GLUTATHIONE S-TRANSFERASE OMEGA"/>
    <property type="match status" value="1"/>
</dbReference>
<dbReference type="PROSITE" id="PS50404">
    <property type="entry name" value="GST_NTER"/>
    <property type="match status" value="1"/>
</dbReference>
<dbReference type="InterPro" id="IPR010987">
    <property type="entry name" value="Glutathione-S-Trfase_C-like"/>
</dbReference>
<dbReference type="Gene3D" id="3.40.30.10">
    <property type="entry name" value="Glutaredoxin"/>
    <property type="match status" value="1"/>
</dbReference>
<organism evidence="3 4">
    <name type="scientific">Novosphingobium sediminicola</name>
    <dbReference type="NCBI Taxonomy" id="563162"/>
    <lineage>
        <taxon>Bacteria</taxon>
        <taxon>Pseudomonadati</taxon>
        <taxon>Pseudomonadota</taxon>
        <taxon>Alphaproteobacteria</taxon>
        <taxon>Sphingomonadales</taxon>
        <taxon>Sphingomonadaceae</taxon>
        <taxon>Novosphingobium</taxon>
    </lineage>
</organism>
<dbReference type="InterPro" id="IPR040079">
    <property type="entry name" value="Glutathione_S-Trfase"/>
</dbReference>
<accession>A0A7W6G6I7</accession>
<protein>
    <submittedName>
        <fullName evidence="3">Glutathione S-transferase</fullName>
        <ecNumber evidence="3">2.5.1.18</ecNumber>
    </submittedName>
</protein>
<evidence type="ECO:0000313" key="3">
    <source>
        <dbReference type="EMBL" id="MBB3955348.1"/>
    </source>
</evidence>